<evidence type="ECO:0000313" key="3">
    <source>
        <dbReference type="Proteomes" id="UP000594364"/>
    </source>
</evidence>
<protein>
    <submittedName>
        <fullName evidence="2">Uncharacterized protein</fullName>
    </submittedName>
</protein>
<dbReference type="PANTHER" id="PTHR33365:SF7">
    <property type="entry name" value="TAT PATHWAY SIGNAL SEQUENCE"/>
    <property type="match status" value="1"/>
</dbReference>
<dbReference type="Pfam" id="PF11807">
    <property type="entry name" value="UstYa"/>
    <property type="match status" value="1"/>
</dbReference>
<keyword evidence="3" id="KW-1185">Reference proteome</keyword>
<evidence type="ECO:0000313" key="2">
    <source>
        <dbReference type="EMBL" id="QPG95443.1"/>
    </source>
</evidence>
<sequence length="127" mass="14588">MKLHGRDSIPLRGGGYAAGLGVAHNLHCVEKKIKKFLYRDHFYPDLDPKGAEFVYTQSHADHCLDDLRQSVMCHVDYSMYAVYWDERQQDVPTRHAPGLQKCVNWEKLHSWMLGRSASTDMLVRPGS</sequence>
<dbReference type="PANTHER" id="PTHR33365">
    <property type="entry name" value="YALI0B05434P"/>
    <property type="match status" value="1"/>
</dbReference>
<dbReference type="EMBL" id="CP031386">
    <property type="protein sequence ID" value="QPG95443.1"/>
    <property type="molecule type" value="Genomic_DNA"/>
</dbReference>
<gene>
    <name evidence="2" type="ORF">C2857_000683</name>
</gene>
<proteinExistence type="inferred from homology"/>
<dbReference type="Proteomes" id="UP000594364">
    <property type="component" value="Chromosome 2"/>
</dbReference>
<name>A0A7S9KN31_EPIFF</name>
<organism evidence="2 3">
    <name type="scientific">Epichloe festucae (strain Fl1)</name>
    <dbReference type="NCBI Taxonomy" id="877507"/>
    <lineage>
        <taxon>Eukaryota</taxon>
        <taxon>Fungi</taxon>
        <taxon>Dikarya</taxon>
        <taxon>Ascomycota</taxon>
        <taxon>Pezizomycotina</taxon>
        <taxon>Sordariomycetes</taxon>
        <taxon>Hypocreomycetidae</taxon>
        <taxon>Hypocreales</taxon>
        <taxon>Clavicipitaceae</taxon>
        <taxon>Epichloe</taxon>
    </lineage>
</organism>
<dbReference type="GO" id="GO:0043386">
    <property type="term" value="P:mycotoxin biosynthetic process"/>
    <property type="evidence" value="ECO:0007669"/>
    <property type="project" value="InterPro"/>
</dbReference>
<accession>A0A7S9KN31</accession>
<reference evidence="2 3" key="1">
    <citation type="journal article" date="2018" name="PLoS Genet.">
        <title>Repeat elements organise 3D genome structure and mediate transcription in the filamentous fungus Epichloe festucae.</title>
        <authorList>
            <person name="Winter D.J."/>
            <person name="Ganley A.R.D."/>
            <person name="Young C.A."/>
            <person name="Liachko I."/>
            <person name="Schardl C.L."/>
            <person name="Dupont P.Y."/>
            <person name="Berry D."/>
            <person name="Ram A."/>
            <person name="Scott B."/>
            <person name="Cox M.P."/>
        </authorList>
    </citation>
    <scope>NUCLEOTIDE SEQUENCE [LARGE SCALE GENOMIC DNA]</scope>
    <source>
        <strain evidence="2 3">Fl1</strain>
    </source>
</reference>
<dbReference type="AlphaFoldDB" id="A0A7S9KN31"/>
<comment type="similarity">
    <text evidence="1">Belongs to the ustYa family.</text>
</comment>
<dbReference type="InterPro" id="IPR021765">
    <property type="entry name" value="UstYa-like"/>
</dbReference>
<dbReference type="OrthoDB" id="3687641at2759"/>
<evidence type="ECO:0000256" key="1">
    <source>
        <dbReference type="ARBA" id="ARBA00035112"/>
    </source>
</evidence>